<gene>
    <name evidence="1" type="ORF">J1778_00785</name>
</gene>
<name>A0ABS6LP78_9GAMM</name>
<organism evidence="1 2">
    <name type="scientific">Rahnella bonaserana</name>
    <dbReference type="NCBI Taxonomy" id="2816248"/>
    <lineage>
        <taxon>Bacteria</taxon>
        <taxon>Pseudomonadati</taxon>
        <taxon>Pseudomonadota</taxon>
        <taxon>Gammaproteobacteria</taxon>
        <taxon>Enterobacterales</taxon>
        <taxon>Yersiniaceae</taxon>
        <taxon>Rahnella</taxon>
    </lineage>
</organism>
<reference evidence="1 2" key="1">
    <citation type="submission" date="2021-03" db="EMBL/GenBank/DDBJ databases">
        <title>Five novel Rahnella species.</title>
        <authorList>
            <person name="Brady C."/>
            <person name="Asselin J."/>
            <person name="Beer S."/>
            <person name="Bruberg M.B."/>
            <person name="Crampton B."/>
            <person name="Venter S."/>
            <person name="Arnold D."/>
            <person name="Denman S."/>
        </authorList>
    </citation>
    <scope>NUCLEOTIDE SEQUENCE [LARGE SCALE GENOMIC DNA]</scope>
    <source>
        <strain evidence="1 2">H11b</strain>
    </source>
</reference>
<keyword evidence="2" id="KW-1185">Reference proteome</keyword>
<accession>A0ABS6LP78</accession>
<dbReference type="Proteomes" id="UP000734343">
    <property type="component" value="Unassembled WGS sequence"/>
</dbReference>
<dbReference type="RefSeq" id="WP_217171566.1">
    <property type="nucleotide sequence ID" value="NZ_JAFMOW010000043.1"/>
</dbReference>
<evidence type="ECO:0000313" key="2">
    <source>
        <dbReference type="Proteomes" id="UP000734343"/>
    </source>
</evidence>
<dbReference type="EMBL" id="JAFMOW010000043">
    <property type="protein sequence ID" value="MBU9853819.1"/>
    <property type="molecule type" value="Genomic_DNA"/>
</dbReference>
<comment type="caution">
    <text evidence="1">The sequence shown here is derived from an EMBL/GenBank/DDBJ whole genome shotgun (WGS) entry which is preliminary data.</text>
</comment>
<protein>
    <submittedName>
        <fullName evidence="1">Uncharacterized protein</fullName>
    </submittedName>
</protein>
<proteinExistence type="predicted"/>
<sequence>MTIEQEISKKTRGIVTETSFFKMLATNITLSLHNLKKDLTFQKNRQTGYRTALQAVSPLDLKDSAKGFWRAWRRSKNAQFVLNRVLSRGIAEKSEGKRSTGGLMTAGIRRLTVGHFH</sequence>
<evidence type="ECO:0000313" key="1">
    <source>
        <dbReference type="EMBL" id="MBU9853819.1"/>
    </source>
</evidence>